<dbReference type="Proteomes" id="UP000182932">
    <property type="component" value="Unassembled WGS sequence"/>
</dbReference>
<evidence type="ECO:0000313" key="8">
    <source>
        <dbReference type="Proteomes" id="UP000182932"/>
    </source>
</evidence>
<evidence type="ECO:0000313" key="7">
    <source>
        <dbReference type="EMBL" id="SEK11090.1"/>
    </source>
</evidence>
<keyword evidence="6" id="KW-0814">Transposable element</keyword>
<sequence length="176" mass="18340">MSDPLTDLLRKGARELLQTAVAAELDAFLTEFAKHRTPEGRAAVVRNGHHPERAVQTGIGPVTVQIPKVRSKTGAPVTFRSALVPPYIRKAKLIEAALPLLYLKGISTGEMGAALKALLGLDATGFSAKTVARLKTQWGPSTTPGARPILAEMNGSMSGPMGSTAACAAQMTGSAP</sequence>
<dbReference type="Pfam" id="PF00872">
    <property type="entry name" value="Transposase_mut"/>
    <property type="match status" value="1"/>
</dbReference>
<dbReference type="GO" id="GO:0003677">
    <property type="term" value="F:DNA binding"/>
    <property type="evidence" value="ECO:0007669"/>
    <property type="project" value="UniProtKB-UniRule"/>
</dbReference>
<comment type="similarity">
    <text evidence="2 6">Belongs to the transposase mutator family.</text>
</comment>
<dbReference type="PANTHER" id="PTHR33217">
    <property type="entry name" value="TRANSPOSASE FOR INSERTION SEQUENCE ELEMENT IS1081"/>
    <property type="match status" value="1"/>
</dbReference>
<dbReference type="EMBL" id="FNYY01000036">
    <property type="protein sequence ID" value="SEK11090.1"/>
    <property type="molecule type" value="Genomic_DNA"/>
</dbReference>
<dbReference type="InterPro" id="IPR001207">
    <property type="entry name" value="Transposase_mutator"/>
</dbReference>
<keyword evidence="3 6" id="KW-0815">Transposition</keyword>
<reference evidence="7 8" key="1">
    <citation type="submission" date="2016-10" db="EMBL/GenBank/DDBJ databases">
        <authorList>
            <person name="Varghese N."/>
            <person name="Submissions S."/>
        </authorList>
    </citation>
    <scope>NUCLEOTIDE SEQUENCE [LARGE SCALE GENOMIC DNA]</scope>
    <source>
        <strain evidence="7 8">FF3</strain>
    </source>
</reference>
<comment type="function">
    <text evidence="1 6">Required for the transposition of the insertion element.</text>
</comment>
<protein>
    <recommendedName>
        <fullName evidence="6">Mutator family transposase</fullName>
    </recommendedName>
</protein>
<name>A0A975ZR40_9RHOB</name>
<dbReference type="AlphaFoldDB" id="A0A975ZR40"/>
<evidence type="ECO:0000256" key="2">
    <source>
        <dbReference type="ARBA" id="ARBA00010961"/>
    </source>
</evidence>
<dbReference type="PANTHER" id="PTHR33217:SF9">
    <property type="entry name" value="MUTATOR FAMILY TRANSPOSASE"/>
    <property type="match status" value="1"/>
</dbReference>
<dbReference type="GO" id="GO:0006313">
    <property type="term" value="P:DNA transposition"/>
    <property type="evidence" value="ECO:0007669"/>
    <property type="project" value="UniProtKB-UniRule"/>
</dbReference>
<evidence type="ECO:0000256" key="4">
    <source>
        <dbReference type="ARBA" id="ARBA00023125"/>
    </source>
</evidence>
<evidence type="ECO:0000256" key="1">
    <source>
        <dbReference type="ARBA" id="ARBA00002190"/>
    </source>
</evidence>
<dbReference type="GO" id="GO:0004803">
    <property type="term" value="F:transposase activity"/>
    <property type="evidence" value="ECO:0007669"/>
    <property type="project" value="UniProtKB-UniRule"/>
</dbReference>
<evidence type="ECO:0000256" key="5">
    <source>
        <dbReference type="ARBA" id="ARBA00023172"/>
    </source>
</evidence>
<proteinExistence type="inferred from homology"/>
<organism evidence="7 8">
    <name type="scientific">Marinovum algicola</name>
    <dbReference type="NCBI Taxonomy" id="42444"/>
    <lineage>
        <taxon>Bacteria</taxon>
        <taxon>Pseudomonadati</taxon>
        <taxon>Pseudomonadota</taxon>
        <taxon>Alphaproteobacteria</taxon>
        <taxon>Rhodobacterales</taxon>
        <taxon>Roseobacteraceae</taxon>
        <taxon>Marinovum</taxon>
    </lineage>
</organism>
<keyword evidence="8" id="KW-1185">Reference proteome</keyword>
<keyword evidence="4 6" id="KW-0238">DNA-binding</keyword>
<evidence type="ECO:0000256" key="6">
    <source>
        <dbReference type="RuleBase" id="RU365089"/>
    </source>
</evidence>
<keyword evidence="5 6" id="KW-0233">DNA recombination</keyword>
<accession>A0A975ZR40</accession>
<comment type="caution">
    <text evidence="7">The sequence shown here is derived from an EMBL/GenBank/DDBJ whole genome shotgun (WGS) entry which is preliminary data.</text>
</comment>
<evidence type="ECO:0000256" key="3">
    <source>
        <dbReference type="ARBA" id="ARBA00022578"/>
    </source>
</evidence>
<gene>
    <name evidence="7" type="ORF">SAMN04487940_1365</name>
</gene>